<proteinExistence type="inferred from homology"/>
<protein>
    <recommendedName>
        <fullName evidence="4">30S ribosomal protein S17</fullName>
    </recommendedName>
</protein>
<keyword evidence="3 5" id="KW-0687">Ribonucleoprotein</keyword>
<reference evidence="6" key="1">
    <citation type="journal article" date="2014" name="Genome Biol. Evol.">
        <title>Pangenome evidence for extensive interdomain horizontal transfer affecting lineage core and shell genes in uncultured planktonic thaumarchaeota and euryarchaeota.</title>
        <authorList>
            <person name="Deschamps P."/>
            <person name="Zivanovic Y."/>
            <person name="Moreira D."/>
            <person name="Rodriguez-Valera F."/>
            <person name="Lopez-Garcia P."/>
        </authorList>
    </citation>
    <scope>NUCLEOTIDE SEQUENCE</scope>
</reference>
<keyword evidence="2 5" id="KW-0689">Ribosomal protein</keyword>
<evidence type="ECO:0000256" key="3">
    <source>
        <dbReference type="ARBA" id="ARBA00023274"/>
    </source>
</evidence>
<dbReference type="NCBIfam" id="TIGR03630">
    <property type="entry name" value="uS17_arch"/>
    <property type="match status" value="1"/>
</dbReference>
<organism evidence="6">
    <name type="scientific">uncultured marine thaumarchaeote KM3_173_D12</name>
    <dbReference type="NCBI Taxonomy" id="1456049"/>
    <lineage>
        <taxon>Archaea</taxon>
        <taxon>Nitrososphaerota</taxon>
        <taxon>environmental samples</taxon>
    </lineage>
</organism>
<dbReference type="InterPro" id="IPR028333">
    <property type="entry name" value="Ribosomal_uS17_arc/euk"/>
</dbReference>
<accession>A0A075GRH2</accession>
<dbReference type="PANTHER" id="PTHR10744:SF9">
    <property type="entry name" value="40S RIBOSOMAL PROTEIN S11-RELATED"/>
    <property type="match status" value="1"/>
</dbReference>
<comment type="similarity">
    <text evidence="1 5">Belongs to the universal ribosomal protein uS17 family.</text>
</comment>
<dbReference type="GO" id="GO:0022627">
    <property type="term" value="C:cytosolic small ribosomal subunit"/>
    <property type="evidence" value="ECO:0007669"/>
    <property type="project" value="UniProtKB-UniRule"/>
</dbReference>
<dbReference type="PANTHER" id="PTHR10744">
    <property type="entry name" value="40S RIBOSOMAL PROTEIN S11 FAMILY MEMBER"/>
    <property type="match status" value="1"/>
</dbReference>
<dbReference type="InterPro" id="IPR012340">
    <property type="entry name" value="NA-bd_OB-fold"/>
</dbReference>
<evidence type="ECO:0000256" key="5">
    <source>
        <dbReference type="RuleBase" id="RU003872"/>
    </source>
</evidence>
<dbReference type="SUPFAM" id="SSF50249">
    <property type="entry name" value="Nucleic acid-binding proteins"/>
    <property type="match status" value="1"/>
</dbReference>
<dbReference type="InterPro" id="IPR000266">
    <property type="entry name" value="Ribosomal_uS17"/>
</dbReference>
<evidence type="ECO:0000256" key="1">
    <source>
        <dbReference type="ARBA" id="ARBA00010254"/>
    </source>
</evidence>
<evidence type="ECO:0000256" key="4">
    <source>
        <dbReference type="NCBIfam" id="TIGR03630"/>
    </source>
</evidence>
<dbReference type="PROSITE" id="PS00056">
    <property type="entry name" value="RIBOSOMAL_S17"/>
    <property type="match status" value="1"/>
</dbReference>
<evidence type="ECO:0000256" key="2">
    <source>
        <dbReference type="ARBA" id="ARBA00022980"/>
    </source>
</evidence>
<dbReference type="GO" id="GO:0006412">
    <property type="term" value="P:translation"/>
    <property type="evidence" value="ECO:0007669"/>
    <property type="project" value="UniProtKB-UniRule"/>
</dbReference>
<evidence type="ECO:0000313" key="6">
    <source>
        <dbReference type="EMBL" id="AIF04318.1"/>
    </source>
</evidence>
<dbReference type="Pfam" id="PF00366">
    <property type="entry name" value="Ribosomal_S17"/>
    <property type="match status" value="1"/>
</dbReference>
<dbReference type="EMBL" id="KF900705">
    <property type="protein sequence ID" value="AIF04318.1"/>
    <property type="molecule type" value="Genomic_DNA"/>
</dbReference>
<dbReference type="GO" id="GO:0003735">
    <property type="term" value="F:structural constituent of ribosome"/>
    <property type="evidence" value="ECO:0007669"/>
    <property type="project" value="UniProtKB-UniRule"/>
</dbReference>
<name>A0A075GRH2_9ARCH</name>
<gene>
    <name evidence="6" type="primary">RP-S17</name>
    <name evidence="6" type="synonym">rpsQ</name>
</gene>
<dbReference type="AlphaFoldDB" id="A0A075GRH2"/>
<dbReference type="CDD" id="cd00364">
    <property type="entry name" value="Ribosomal_uS17"/>
    <property type="match status" value="1"/>
</dbReference>
<sequence>MTKNIGLPVKEPKKKVVENESNNPFNGSLAIRGKLFEGIVINAKAKGTAVIQKESPIYFTKFKRFGRSKNKIHAHVPSNLNVQVGDYVVAAECRPISKSVSFVVVEVKS</sequence>
<dbReference type="PRINTS" id="PR00973">
    <property type="entry name" value="RIBOSOMALS17"/>
</dbReference>
<dbReference type="InterPro" id="IPR019979">
    <property type="entry name" value="Ribosomal_uS17_CS"/>
</dbReference>
<dbReference type="Gene3D" id="2.40.50.1000">
    <property type="match status" value="1"/>
</dbReference>